<proteinExistence type="predicted"/>
<dbReference type="InterPro" id="IPR000270">
    <property type="entry name" value="PB1_dom"/>
</dbReference>
<accession>A0A6J0KWK7</accession>
<sequence>MDNDSVASSPRSEYDNQPRVRFMCTFGGRILPRPPDNQLCYVGGDNRMVAVHRHTSFASLLSKLAKLSGKSNMRVKYQLPNEDLDALISVSTDEDVENMMEEYDRVALNQNPRSSRLRLFLFAKNIAGEEEDNDSRASSISSLLDSSVNREQWFLEALNHGSSAASNGGSSKGFERVRSEVSSIVSEVPDYLFGLDHFDETAPPNDRDPRAKIRREASTLSDPGSPRRDVPSPYGSTSSAHVITSSTPELPPVKIKPESPETVLTPKADPQPERVIQQIPVNSQWQYVAPGPQFHYQPPVYMVQPGSHMVQRGNHMVQQNNHMAQPVLMPGQRIPQYQHVPMGYHHQPQPHQIPGLGQVYGETGRPVMMAVDGVSRTAYYGMNASGPVQMYHHQPGMVVPGVEEKYRTKTDSDPGGV</sequence>
<gene>
    <name evidence="4" type="primary">LOC108823301</name>
</gene>
<feature type="compositionally biased region" description="Polar residues" evidence="1">
    <location>
        <begin position="234"/>
        <end position="248"/>
    </location>
</feature>
<evidence type="ECO:0000259" key="2">
    <source>
        <dbReference type="SMART" id="SM00666"/>
    </source>
</evidence>
<dbReference type="RefSeq" id="XP_018451973.2">
    <property type="nucleotide sequence ID" value="XM_018596471.2"/>
</dbReference>
<protein>
    <submittedName>
        <fullName evidence="4">Uncharacterized protein LOC108823301</fullName>
    </submittedName>
</protein>
<dbReference type="Gene3D" id="3.10.20.90">
    <property type="entry name" value="Phosphatidylinositol 3-kinase Catalytic Subunit, Chain A, domain 1"/>
    <property type="match status" value="1"/>
</dbReference>
<organism evidence="3 4">
    <name type="scientific">Raphanus sativus</name>
    <name type="common">Radish</name>
    <name type="synonym">Raphanus raphanistrum var. sativus</name>
    <dbReference type="NCBI Taxonomy" id="3726"/>
    <lineage>
        <taxon>Eukaryota</taxon>
        <taxon>Viridiplantae</taxon>
        <taxon>Streptophyta</taxon>
        <taxon>Embryophyta</taxon>
        <taxon>Tracheophyta</taxon>
        <taxon>Spermatophyta</taxon>
        <taxon>Magnoliopsida</taxon>
        <taxon>eudicotyledons</taxon>
        <taxon>Gunneridae</taxon>
        <taxon>Pentapetalae</taxon>
        <taxon>rosids</taxon>
        <taxon>malvids</taxon>
        <taxon>Brassicales</taxon>
        <taxon>Brassicaceae</taxon>
        <taxon>Brassiceae</taxon>
        <taxon>Raphanus</taxon>
    </lineage>
</organism>
<dbReference type="InterPro" id="IPR053198">
    <property type="entry name" value="Gynoecium_Dev_Regulator"/>
</dbReference>
<evidence type="ECO:0000313" key="3">
    <source>
        <dbReference type="Proteomes" id="UP000504610"/>
    </source>
</evidence>
<feature type="region of interest" description="Disordered" evidence="1">
    <location>
        <begin position="216"/>
        <end position="267"/>
    </location>
</feature>
<name>A0A6J0KWK7_RAPSA</name>
<reference evidence="4" key="2">
    <citation type="submission" date="2025-08" db="UniProtKB">
        <authorList>
            <consortium name="RefSeq"/>
        </authorList>
    </citation>
    <scope>IDENTIFICATION</scope>
    <source>
        <tissue evidence="4">Leaf</tissue>
    </source>
</reference>
<dbReference type="OrthoDB" id="1938580at2759"/>
<keyword evidence="3" id="KW-1185">Reference proteome</keyword>
<dbReference type="GeneID" id="108823301"/>
<dbReference type="AlphaFoldDB" id="A0A6J0KWK7"/>
<evidence type="ECO:0000256" key="1">
    <source>
        <dbReference type="SAM" id="MobiDB-lite"/>
    </source>
</evidence>
<dbReference type="Proteomes" id="UP000504610">
    <property type="component" value="Chromosome 9"/>
</dbReference>
<dbReference type="KEGG" id="rsz:108823301"/>
<feature type="domain" description="PB1" evidence="2">
    <location>
        <begin position="34"/>
        <end position="122"/>
    </location>
</feature>
<dbReference type="PANTHER" id="PTHR31066">
    <property type="entry name" value="OS05G0427100 PROTEIN-RELATED"/>
    <property type="match status" value="1"/>
</dbReference>
<dbReference type="Pfam" id="PF00564">
    <property type="entry name" value="PB1"/>
    <property type="match status" value="1"/>
</dbReference>
<dbReference type="FunFam" id="3.10.20.90:FF:000058">
    <property type="entry name" value="Octicosapeptide/phox/Bem1p domain kinase superfamily protein"/>
    <property type="match status" value="1"/>
</dbReference>
<dbReference type="SMART" id="SM00666">
    <property type="entry name" value="PB1"/>
    <property type="match status" value="1"/>
</dbReference>
<dbReference type="SUPFAM" id="SSF54277">
    <property type="entry name" value="CAD &amp; PB1 domains"/>
    <property type="match status" value="1"/>
</dbReference>
<reference evidence="3" key="1">
    <citation type="journal article" date="2019" name="Database">
        <title>The radish genome database (RadishGD): an integrated information resource for radish genomics.</title>
        <authorList>
            <person name="Yu H.J."/>
            <person name="Baek S."/>
            <person name="Lee Y.J."/>
            <person name="Cho A."/>
            <person name="Mun J.H."/>
        </authorList>
    </citation>
    <scope>NUCLEOTIDE SEQUENCE [LARGE SCALE GENOMIC DNA]</scope>
    <source>
        <strain evidence="3">cv. WK10039</strain>
    </source>
</reference>
<dbReference type="CDD" id="cd06410">
    <property type="entry name" value="PB1_UP2"/>
    <property type="match status" value="1"/>
</dbReference>
<evidence type="ECO:0000313" key="4">
    <source>
        <dbReference type="RefSeq" id="XP_018451973.2"/>
    </source>
</evidence>
<dbReference type="PANTHER" id="PTHR31066:SF33">
    <property type="entry name" value="OS07G0556300 PROTEIN"/>
    <property type="match status" value="1"/>
</dbReference>